<dbReference type="AlphaFoldDB" id="A0A926Q3K3"/>
<dbReference type="EMBL" id="JACVDC010000016">
    <property type="protein sequence ID" value="MBC9795865.1"/>
    <property type="molecule type" value="Genomic_DNA"/>
</dbReference>
<evidence type="ECO:0000256" key="1">
    <source>
        <dbReference type="SAM" id="Coils"/>
    </source>
</evidence>
<gene>
    <name evidence="2" type="ORF">IBL28_07800</name>
</gene>
<protein>
    <submittedName>
        <fullName evidence="2">Uncharacterized protein</fullName>
    </submittedName>
</protein>
<evidence type="ECO:0000313" key="3">
    <source>
        <dbReference type="Proteomes" id="UP000653730"/>
    </source>
</evidence>
<sequence length="65" mass="7364">MKISGQKLQQLQQQWSAEMTTFHELQQTHKTLNEELRECLQKLDALALRQGSGTTSPVRLGGQNV</sequence>
<comment type="caution">
    <text evidence="2">The sequence shown here is derived from an EMBL/GenBank/DDBJ whole genome shotgun (WGS) entry which is preliminary data.</text>
</comment>
<keyword evidence="1" id="KW-0175">Coiled coil</keyword>
<organism evidence="2 3">
    <name type="scientific">Sinomicrobium weinanense</name>
    <dbReference type="NCBI Taxonomy" id="2842200"/>
    <lineage>
        <taxon>Bacteria</taxon>
        <taxon>Pseudomonadati</taxon>
        <taxon>Bacteroidota</taxon>
        <taxon>Flavobacteriia</taxon>
        <taxon>Flavobacteriales</taxon>
        <taxon>Flavobacteriaceae</taxon>
        <taxon>Sinomicrobium</taxon>
    </lineage>
</organism>
<dbReference type="RefSeq" id="WP_187965016.1">
    <property type="nucleotide sequence ID" value="NZ_JACVDC010000016.1"/>
</dbReference>
<keyword evidence="3" id="KW-1185">Reference proteome</keyword>
<dbReference type="Proteomes" id="UP000653730">
    <property type="component" value="Unassembled WGS sequence"/>
</dbReference>
<feature type="coiled-coil region" evidence="1">
    <location>
        <begin position="22"/>
        <end position="49"/>
    </location>
</feature>
<accession>A0A926Q3K3</accession>
<evidence type="ECO:0000313" key="2">
    <source>
        <dbReference type="EMBL" id="MBC9795865.1"/>
    </source>
</evidence>
<name>A0A926Q3K3_9FLAO</name>
<proteinExistence type="predicted"/>
<reference evidence="2 3" key="1">
    <citation type="submission" date="2020-09" db="EMBL/GenBank/DDBJ databases">
        <title>Sinomicrobium weinanense sp. nov., a halophilic bacteria isolated from saline-alkali soil.</title>
        <authorList>
            <person name="Wu P."/>
            <person name="Ren H."/>
            <person name="Mei Y."/>
            <person name="Liang Y."/>
            <person name="Chen Z."/>
        </authorList>
    </citation>
    <scope>NUCLEOTIDE SEQUENCE [LARGE SCALE GENOMIC DNA]</scope>
    <source>
        <strain evidence="2 3">FJxs</strain>
    </source>
</reference>